<dbReference type="PANTHER" id="PTHR42923:SF26">
    <property type="entry name" value="FMN REDUCTASE LOT6, PUTATIVE (AFU_ORTHOLOGUE AFUA_7G06600)-RELATED"/>
    <property type="match status" value="1"/>
</dbReference>
<dbReference type="Proteomes" id="UP000593570">
    <property type="component" value="Unassembled WGS sequence"/>
</dbReference>
<accession>A0A8H6GXX3</accession>
<dbReference type="Gene3D" id="1.10.405.20">
    <property type="match status" value="1"/>
</dbReference>
<name>A0A8H6GXX3_FUSOX</name>
<dbReference type="PANTHER" id="PTHR42923">
    <property type="entry name" value="PROTOPORPHYRINOGEN OXIDASE"/>
    <property type="match status" value="1"/>
</dbReference>
<dbReference type="InterPro" id="IPR036188">
    <property type="entry name" value="FAD/NAD-bd_sf"/>
</dbReference>
<dbReference type="Pfam" id="PF13450">
    <property type="entry name" value="NAD_binding_8"/>
    <property type="match status" value="1"/>
</dbReference>
<feature type="chain" id="PRO_5034833516" description="Amine oxidase domain-containing protein" evidence="1">
    <location>
        <begin position="24"/>
        <end position="482"/>
    </location>
</feature>
<organism evidence="2 3">
    <name type="scientific">Fusarium oxysporum f. sp. conglutinans</name>
    <dbReference type="NCBI Taxonomy" id="100902"/>
    <lineage>
        <taxon>Eukaryota</taxon>
        <taxon>Fungi</taxon>
        <taxon>Dikarya</taxon>
        <taxon>Ascomycota</taxon>
        <taxon>Pezizomycotina</taxon>
        <taxon>Sordariomycetes</taxon>
        <taxon>Hypocreomycetidae</taxon>
        <taxon>Hypocreales</taxon>
        <taxon>Nectriaceae</taxon>
        <taxon>Fusarium</taxon>
        <taxon>Fusarium oxysporum species complex</taxon>
    </lineage>
</organism>
<sequence length="482" mass="52707">MLLLKSLMGSVLAIASTVVAITANHDRDTLEKDVVIIGGGASGSHAAVRLREDFGKTIIVIEKEATLGGHVNTYSAPSGNHYDFGVQVFLDIEGAADFFARMGVQTKEPSRTLVTNRYVDFTTGNRINYTEPASESITAALEKYAKICAQYEDLLVPGYWNFPAPNNIPEDLLLPFGDFVKKFELEAVVPSIFAVTGLGDTSKALTIWVMQAFGGDMARSYLGELKTVVPASGRNQQLYDAIADLLADDVLYSSKVIKSKRSTDGVAITVENASGRRTLIKAKRLLLAIEPTPSNLAPFDLDQREIEVFNKFSYTNLYAGLVANSALPKGESLVNLPVTAAPNNYLAYPQPSFTTHFNWAGTETTDIFRHIVVGNETLSASCAKKLLQDDFDRIIKAGTLENTMSTKLEHVDFAVHGPIYPSASADELRAGFIQDLYALQSLRSTWWTGGAWGVRLQTHLWLYNNVLLPKLINGLERGKSSV</sequence>
<protein>
    <recommendedName>
        <fullName evidence="4">Amine oxidase domain-containing protein</fullName>
    </recommendedName>
</protein>
<dbReference type="EMBL" id="JACDXP010000004">
    <property type="protein sequence ID" value="KAF6525435.1"/>
    <property type="molecule type" value="Genomic_DNA"/>
</dbReference>
<feature type="signal peptide" evidence="1">
    <location>
        <begin position="1"/>
        <end position="23"/>
    </location>
</feature>
<dbReference type="Gene3D" id="3.30.70.1990">
    <property type="match status" value="1"/>
</dbReference>
<dbReference type="AlphaFoldDB" id="A0A8H6GXX3"/>
<keyword evidence="1" id="KW-0732">Signal</keyword>
<comment type="caution">
    <text evidence="2">The sequence shown here is derived from an EMBL/GenBank/DDBJ whole genome shotgun (WGS) entry which is preliminary data.</text>
</comment>
<dbReference type="InterPro" id="IPR050464">
    <property type="entry name" value="Zeta_carotene_desat/Oxidored"/>
</dbReference>
<evidence type="ECO:0000313" key="2">
    <source>
        <dbReference type="EMBL" id="KAF6525435.1"/>
    </source>
</evidence>
<dbReference type="SUPFAM" id="SSF51905">
    <property type="entry name" value="FAD/NAD(P)-binding domain"/>
    <property type="match status" value="1"/>
</dbReference>
<reference evidence="2 3" key="1">
    <citation type="journal article" date="2020" name="bioRxiv">
        <title>A chromosome-scale genome assembly for the Fusarium oxysporum strain Fo5176 to establish a model Arabidopsis-fungal pathosystem.</title>
        <authorList>
            <person name="Fokkens L."/>
            <person name="Guo L."/>
            <person name="Dora S."/>
            <person name="Wang B."/>
            <person name="Ye K."/>
            <person name="Sanchez-Rodriguez C."/>
            <person name="Croll D."/>
        </authorList>
    </citation>
    <scope>NUCLEOTIDE SEQUENCE [LARGE SCALE GENOMIC DNA]</scope>
    <source>
        <strain evidence="2 3">Fo5176</strain>
    </source>
</reference>
<dbReference type="GO" id="GO:0016491">
    <property type="term" value="F:oxidoreductase activity"/>
    <property type="evidence" value="ECO:0007669"/>
    <property type="project" value="TreeGrafter"/>
</dbReference>
<evidence type="ECO:0008006" key="4">
    <source>
        <dbReference type="Google" id="ProtNLM"/>
    </source>
</evidence>
<evidence type="ECO:0000313" key="3">
    <source>
        <dbReference type="Proteomes" id="UP000593570"/>
    </source>
</evidence>
<proteinExistence type="predicted"/>
<dbReference type="Gene3D" id="3.50.50.60">
    <property type="entry name" value="FAD/NAD(P)-binding domain"/>
    <property type="match status" value="1"/>
</dbReference>
<gene>
    <name evidence="2" type="ORF">HZS61_011230</name>
</gene>
<evidence type="ECO:0000256" key="1">
    <source>
        <dbReference type="SAM" id="SignalP"/>
    </source>
</evidence>